<comment type="caution">
    <text evidence="1">The sequence shown here is derived from an EMBL/GenBank/DDBJ whole genome shotgun (WGS) entry which is preliminary data.</text>
</comment>
<dbReference type="EMBL" id="JACIFH010000001">
    <property type="protein sequence ID" value="MBB4140437.1"/>
    <property type="molecule type" value="Genomic_DNA"/>
</dbReference>
<evidence type="ECO:0000313" key="1">
    <source>
        <dbReference type="EMBL" id="MBB4140437.1"/>
    </source>
</evidence>
<reference evidence="1 2" key="1">
    <citation type="submission" date="2020-08" db="EMBL/GenBank/DDBJ databases">
        <title>Sequencing the genomes of 1000 actinobacteria strains.</title>
        <authorList>
            <person name="Klenk H.-P."/>
        </authorList>
    </citation>
    <scope>NUCLEOTIDE SEQUENCE [LARGE SCALE GENOMIC DNA]</scope>
    <source>
        <strain evidence="1 2">DSM 19600</strain>
    </source>
</reference>
<sequence>MTDAKFRPVVAMDIDGVLRIAPPPRTGKKTPRAFSATITMQRDGYPTFLHREPDWDEVDQWTDEHWFSGIGAAWVRDLLARGIDVVWATTWQHHANTHFAPILGLPELPVAVHGSGYFSESSPHWKARKLARQFDARPLLWVDDNPIRDRPFDQLRRPHDRALTNAHWIKSWHNGITARDVTEMDDWLSLAATTDGQQELRVRRRRALDRQRARQRRQQWGSETSYRSWHAVRARLETELGLDDDDIGLLASHLRTHPDRIDREHVALLMAEFGHAITVPAESIVDILRHYRQASRKHS</sequence>
<evidence type="ECO:0000313" key="2">
    <source>
        <dbReference type="Proteomes" id="UP000549113"/>
    </source>
</evidence>
<dbReference type="AlphaFoldDB" id="A0AA40SQ98"/>
<keyword evidence="2" id="KW-1185">Reference proteome</keyword>
<accession>A0AA40SQ98</accession>
<protein>
    <submittedName>
        <fullName evidence="1">Uncharacterized protein</fullName>
    </submittedName>
</protein>
<name>A0AA40SQ98_9MICO</name>
<gene>
    <name evidence="1" type="ORF">BKA10_002231</name>
</gene>
<organism evidence="1 2">
    <name type="scientific">Microbacterium invictum</name>
    <dbReference type="NCBI Taxonomy" id="515415"/>
    <lineage>
        <taxon>Bacteria</taxon>
        <taxon>Bacillati</taxon>
        <taxon>Actinomycetota</taxon>
        <taxon>Actinomycetes</taxon>
        <taxon>Micrococcales</taxon>
        <taxon>Microbacteriaceae</taxon>
        <taxon>Microbacterium</taxon>
    </lineage>
</organism>
<proteinExistence type="predicted"/>
<dbReference type="Proteomes" id="UP000549113">
    <property type="component" value="Unassembled WGS sequence"/>
</dbReference>
<dbReference type="RefSeq" id="WP_183499966.1">
    <property type="nucleotide sequence ID" value="NZ_JACIFH010000001.1"/>
</dbReference>